<dbReference type="RefSeq" id="WP_299218582.1">
    <property type="nucleotide sequence ID" value="NZ_JBDGHN010000005.1"/>
</dbReference>
<gene>
    <name evidence="1" type="ORF">AAIR29_09590</name>
</gene>
<name>A0ABU9XCY5_9GAMM</name>
<protein>
    <submittedName>
        <fullName evidence="1">Uncharacterized protein</fullName>
    </submittedName>
</protein>
<evidence type="ECO:0000313" key="1">
    <source>
        <dbReference type="EMBL" id="MEN2751885.1"/>
    </source>
</evidence>
<keyword evidence="2" id="KW-1185">Reference proteome</keyword>
<sequence length="176" mass="20491">MQPTYNEKRIPVQLRRLMIFDEICCKAKMFPDEMVHLNYYSNIAFGVIYSTLSDKYTAFGSVFEYAHTRAEVVQQGLDKLAHDEYISSAMTVKRQPFTKACRTPLRLLLSWSKYVSNKPSYSLSNDIKYFFPVNDKLKLDYPPHKLYGRLVANADLPLWNNEVSLFSDSVHDLKTQ</sequence>
<dbReference type="Proteomes" id="UP001461960">
    <property type="component" value="Unassembled WGS sequence"/>
</dbReference>
<comment type="caution">
    <text evidence="1">The sequence shown here is derived from an EMBL/GenBank/DDBJ whole genome shotgun (WGS) entry which is preliminary data.</text>
</comment>
<dbReference type="EMBL" id="JBDGHN010000005">
    <property type="protein sequence ID" value="MEN2751885.1"/>
    <property type="molecule type" value="Genomic_DNA"/>
</dbReference>
<accession>A0ABU9XCY5</accession>
<proteinExistence type="predicted"/>
<reference evidence="1 2" key="1">
    <citation type="submission" date="2024-05" db="EMBL/GenBank/DDBJ databases">
        <authorList>
            <person name="Kim H.-Y."/>
            <person name="Kim E."/>
            <person name="Cai Y."/>
            <person name="Yang S.-M."/>
            <person name="Lee W."/>
        </authorList>
    </citation>
    <scope>NUCLEOTIDE SEQUENCE [LARGE SCALE GENOMIC DNA]</scope>
    <source>
        <strain evidence="1 2">FBL11</strain>
    </source>
</reference>
<organism evidence="1 2">
    <name type="scientific">Psychrobacter saeujeotis</name>
    <dbReference type="NCBI Taxonomy" id="3143436"/>
    <lineage>
        <taxon>Bacteria</taxon>
        <taxon>Pseudomonadati</taxon>
        <taxon>Pseudomonadota</taxon>
        <taxon>Gammaproteobacteria</taxon>
        <taxon>Moraxellales</taxon>
        <taxon>Moraxellaceae</taxon>
        <taxon>Psychrobacter</taxon>
    </lineage>
</organism>
<evidence type="ECO:0000313" key="2">
    <source>
        <dbReference type="Proteomes" id="UP001461960"/>
    </source>
</evidence>